<dbReference type="InterPro" id="IPR043502">
    <property type="entry name" value="DNA/RNA_pol_sf"/>
</dbReference>
<dbReference type="PROSITE" id="PS50878">
    <property type="entry name" value="RT_POL"/>
    <property type="match status" value="1"/>
</dbReference>
<dbReference type="Pfam" id="PF00078">
    <property type="entry name" value="RVT_1"/>
    <property type="match status" value="1"/>
</dbReference>
<evidence type="ECO:0000313" key="2">
    <source>
        <dbReference type="EMBL" id="KAG7298081.1"/>
    </source>
</evidence>
<organism evidence="2 3">
    <name type="scientific">Plutella xylostella</name>
    <name type="common">Diamondback moth</name>
    <name type="synonym">Plutella maculipennis</name>
    <dbReference type="NCBI Taxonomy" id="51655"/>
    <lineage>
        <taxon>Eukaryota</taxon>
        <taxon>Metazoa</taxon>
        <taxon>Ecdysozoa</taxon>
        <taxon>Arthropoda</taxon>
        <taxon>Hexapoda</taxon>
        <taxon>Insecta</taxon>
        <taxon>Pterygota</taxon>
        <taxon>Neoptera</taxon>
        <taxon>Endopterygota</taxon>
        <taxon>Lepidoptera</taxon>
        <taxon>Glossata</taxon>
        <taxon>Ditrysia</taxon>
        <taxon>Yponomeutoidea</taxon>
        <taxon>Plutellidae</taxon>
        <taxon>Plutella</taxon>
    </lineage>
</organism>
<name>A0ABQ7PYY0_PLUXY</name>
<dbReference type="PANTHER" id="PTHR33332">
    <property type="entry name" value="REVERSE TRANSCRIPTASE DOMAIN-CONTAINING PROTEIN"/>
    <property type="match status" value="1"/>
</dbReference>
<accession>A0ABQ7PYY0</accession>
<sequence length="560" mass="64574">MFTDGKILGTDIEICEAFSKFFENMFIQPAPFYDNDRSKRSYNNTVSTFNVNEDLVQKLLLNLDVSKGPGSDGIPPSFIVKCAKSLSKPLTIIFFRSIRDGIYPSRWKEAHIVPVHKKGSKTTIEHYRPISILNIFGKVFEKIVYDNIYPVIMQGVPNEQHGFVRGRSTTSNLSVFVSDVLQGMSSHGQVDVVYTDFEKAFDRVDHVILLKKLQELGIHGDLLRWIRSYVTNRQQAVVVGGCRSNFIHVPSGVPQGSLLGPLLYAAFLYDINECFEHSKFLLYADDKKVYLEIKNIEDCVKLQRDLNNLSVYYHKNRIGVNVAKCQQISFSRRNKTIEFNYTLNNNKLTKISSVRDLGVILDAKLTFSAHIESIVNRAYRNLGFVIRTCKPFTDEMCVRMLYFAYVRSTLEYCSSIWNPQYIIYDHSIESIQQKFVKYLNFKFTKVSQDYTESCMHHKLKTLHNRRLLCDMSLLHDICSGAIDCPTLVNNILRFLAPSLRTRNTKQKLFYVPTVRTNYASNCVNFRLPNTYNNKFSVVDIFHLSKNAFKNQIITILNNKL</sequence>
<comment type="caution">
    <text evidence="2">The sequence shown here is derived from an EMBL/GenBank/DDBJ whole genome shotgun (WGS) entry which is preliminary data.</text>
</comment>
<feature type="domain" description="Reverse transcriptase" evidence="1">
    <location>
        <begin position="96"/>
        <end position="343"/>
    </location>
</feature>
<reference evidence="2 3" key="1">
    <citation type="submission" date="2021-06" db="EMBL/GenBank/DDBJ databases">
        <title>A haploid diamondback moth (Plutella xylostella L.) genome assembly resolves 31 chromosomes and identifies a diamide resistance mutation.</title>
        <authorList>
            <person name="Ward C.M."/>
            <person name="Perry K.D."/>
            <person name="Baker G."/>
            <person name="Powis K."/>
            <person name="Heckel D.G."/>
            <person name="Baxter S.W."/>
        </authorList>
    </citation>
    <scope>NUCLEOTIDE SEQUENCE [LARGE SCALE GENOMIC DNA]</scope>
    <source>
        <strain evidence="2 3">LV</strain>
        <tissue evidence="2">Single pupa</tissue>
    </source>
</reference>
<proteinExistence type="predicted"/>
<protein>
    <recommendedName>
        <fullName evidence="1">Reverse transcriptase domain-containing protein</fullName>
    </recommendedName>
</protein>
<gene>
    <name evidence="2" type="ORF">JYU34_018851</name>
</gene>
<dbReference type="Proteomes" id="UP000823941">
    <property type="component" value="Chromosome 25"/>
</dbReference>
<evidence type="ECO:0000259" key="1">
    <source>
        <dbReference type="PROSITE" id="PS50878"/>
    </source>
</evidence>
<dbReference type="EMBL" id="JAHIBW010000025">
    <property type="protein sequence ID" value="KAG7298081.1"/>
    <property type="molecule type" value="Genomic_DNA"/>
</dbReference>
<dbReference type="SUPFAM" id="SSF56672">
    <property type="entry name" value="DNA/RNA polymerases"/>
    <property type="match status" value="1"/>
</dbReference>
<keyword evidence="3" id="KW-1185">Reference proteome</keyword>
<dbReference type="InterPro" id="IPR000477">
    <property type="entry name" value="RT_dom"/>
</dbReference>
<dbReference type="CDD" id="cd01650">
    <property type="entry name" value="RT_nLTR_like"/>
    <property type="match status" value="1"/>
</dbReference>
<evidence type="ECO:0000313" key="3">
    <source>
        <dbReference type="Proteomes" id="UP000823941"/>
    </source>
</evidence>